<feature type="domain" description="RING-type" evidence="15">
    <location>
        <begin position="126"/>
        <end position="172"/>
    </location>
</feature>
<dbReference type="AlphaFoldDB" id="A0A061FBH8"/>
<keyword evidence="7" id="KW-0808">Transferase</keyword>
<protein>
    <recommendedName>
        <fullName evidence="6">RBR-type E3 ubiquitin transferase</fullName>
        <ecNumber evidence="6">2.3.2.31</ecNumber>
    </recommendedName>
</protein>
<dbReference type="GO" id="GO:0061630">
    <property type="term" value="F:ubiquitin protein ligase activity"/>
    <property type="evidence" value="ECO:0000318"/>
    <property type="project" value="GO_Central"/>
</dbReference>
<name>A0A061FBH8_THECC</name>
<proteinExistence type="inferred from homology"/>
<dbReference type="InterPro" id="IPR054694">
    <property type="entry name" value="Parkin-like_IBR"/>
</dbReference>
<dbReference type="EC" id="2.3.2.31" evidence="6"/>
<dbReference type="InParanoid" id="A0A061FBH8"/>
<dbReference type="SMART" id="SM00647">
    <property type="entry name" value="IBR"/>
    <property type="match status" value="2"/>
</dbReference>
<dbReference type="Pfam" id="PF00641">
    <property type="entry name" value="Zn_ribbon_RanBP"/>
    <property type="match status" value="2"/>
</dbReference>
<dbReference type="GO" id="GO:0008270">
    <property type="term" value="F:zinc ion binding"/>
    <property type="evidence" value="ECO:0007669"/>
    <property type="project" value="UniProtKB-KW"/>
</dbReference>
<dbReference type="HOGENOM" id="CLU_009823_3_1_1"/>
<dbReference type="UniPathway" id="UPA00143"/>
<dbReference type="GO" id="GO:0016567">
    <property type="term" value="P:protein ubiquitination"/>
    <property type="evidence" value="ECO:0007669"/>
    <property type="project" value="UniProtKB-UniPathway"/>
</dbReference>
<dbReference type="Pfam" id="PF22605">
    <property type="entry name" value="IBR_2"/>
    <property type="match status" value="1"/>
</dbReference>
<feature type="domain" description="RING-type" evidence="17">
    <location>
        <begin position="122"/>
        <end position="328"/>
    </location>
</feature>
<feature type="region of interest" description="Disordered" evidence="14">
    <location>
        <begin position="494"/>
        <end position="514"/>
    </location>
</feature>
<keyword evidence="19" id="KW-1185">Reference proteome</keyword>
<evidence type="ECO:0000256" key="1">
    <source>
        <dbReference type="ARBA" id="ARBA00001798"/>
    </source>
</evidence>
<evidence type="ECO:0000256" key="11">
    <source>
        <dbReference type="ARBA" id="ARBA00022786"/>
    </source>
</evidence>
<dbReference type="Pfam" id="PF21235">
    <property type="entry name" value="UBA_ARI1"/>
    <property type="match status" value="1"/>
</dbReference>
<dbReference type="Proteomes" id="UP000026915">
    <property type="component" value="Chromosome 8"/>
</dbReference>
<keyword evidence="10 13" id="KW-0863">Zinc-finger</keyword>
<dbReference type="SUPFAM" id="SSF90209">
    <property type="entry name" value="Ran binding protein zinc finger-like"/>
    <property type="match status" value="1"/>
</dbReference>
<dbReference type="InterPro" id="IPR001876">
    <property type="entry name" value="Znf_RanBP2"/>
</dbReference>
<dbReference type="PANTHER" id="PTHR11685">
    <property type="entry name" value="RBR FAMILY RING FINGER AND IBR DOMAIN-CONTAINING"/>
    <property type="match status" value="1"/>
</dbReference>
<dbReference type="InterPro" id="IPR001841">
    <property type="entry name" value="Znf_RING"/>
</dbReference>
<evidence type="ECO:0000256" key="3">
    <source>
        <dbReference type="ARBA" id="ARBA00003976"/>
    </source>
</evidence>
<evidence type="ECO:0000256" key="9">
    <source>
        <dbReference type="ARBA" id="ARBA00022737"/>
    </source>
</evidence>
<dbReference type="GO" id="GO:0006511">
    <property type="term" value="P:ubiquitin-dependent protein catabolic process"/>
    <property type="evidence" value="ECO:0000318"/>
    <property type="project" value="GO_Central"/>
</dbReference>
<keyword evidence="12" id="KW-0862">Zinc</keyword>
<dbReference type="PROSITE" id="PS51873">
    <property type="entry name" value="TRIAD"/>
    <property type="match status" value="1"/>
</dbReference>
<gene>
    <name evidence="18" type="ORF">TCM_033966</name>
</gene>
<dbReference type="InterPro" id="IPR018957">
    <property type="entry name" value="Znf_C3HC4_RING-type"/>
</dbReference>
<dbReference type="CDD" id="cd20346">
    <property type="entry name" value="BRcat_RBR_ANKIB1"/>
    <property type="match status" value="1"/>
</dbReference>
<comment type="cofactor">
    <cofactor evidence="2">
        <name>Zn(2+)</name>
        <dbReference type="ChEBI" id="CHEBI:29105"/>
    </cofactor>
</comment>
<dbReference type="STRING" id="3641.A0A061FBH8"/>
<dbReference type="InterPro" id="IPR013083">
    <property type="entry name" value="Znf_RING/FYVE/PHD"/>
</dbReference>
<dbReference type="OMA" id="CAMCTEA"/>
<evidence type="ECO:0000256" key="10">
    <source>
        <dbReference type="ARBA" id="ARBA00022771"/>
    </source>
</evidence>
<dbReference type="InterPro" id="IPR002867">
    <property type="entry name" value="IBR_dom"/>
</dbReference>
<dbReference type="Gene3D" id="4.10.1060.10">
    <property type="entry name" value="Zinc finger, RanBP2-type"/>
    <property type="match status" value="1"/>
</dbReference>
<accession>A0A061FBH8</accession>
<dbReference type="GO" id="GO:0031624">
    <property type="term" value="F:ubiquitin conjugating enzyme binding"/>
    <property type="evidence" value="ECO:0000318"/>
    <property type="project" value="GO_Central"/>
</dbReference>
<comment type="catalytic activity">
    <reaction evidence="1">
        <text>[E2 ubiquitin-conjugating enzyme]-S-ubiquitinyl-L-cysteine + [acceptor protein]-L-lysine = [E2 ubiquitin-conjugating enzyme]-L-cysteine + [acceptor protein]-N(6)-ubiquitinyl-L-lysine.</text>
        <dbReference type="EC" id="2.3.2.31"/>
    </reaction>
</comment>
<comment type="function">
    <text evidence="3">Might act as an E3 ubiquitin-protein ligase, or as part of E3 complex, which accepts ubiquitin from specific E2 ubiquitin-conjugating enzymes and then transfers it to substrates.</text>
</comment>
<feature type="compositionally biased region" description="Low complexity" evidence="14">
    <location>
        <begin position="494"/>
        <end position="503"/>
    </location>
</feature>
<dbReference type="GO" id="GO:0000151">
    <property type="term" value="C:ubiquitin ligase complex"/>
    <property type="evidence" value="ECO:0000318"/>
    <property type="project" value="GO_Central"/>
</dbReference>
<dbReference type="Pfam" id="PF00097">
    <property type="entry name" value="zf-C3HC4"/>
    <property type="match status" value="1"/>
</dbReference>
<evidence type="ECO:0000313" key="19">
    <source>
        <dbReference type="Proteomes" id="UP000026915"/>
    </source>
</evidence>
<dbReference type="PROSITE" id="PS01358">
    <property type="entry name" value="ZF_RANBP2_1"/>
    <property type="match status" value="1"/>
</dbReference>
<dbReference type="GO" id="GO:0005737">
    <property type="term" value="C:cytoplasm"/>
    <property type="evidence" value="ECO:0000318"/>
    <property type="project" value="GO_Central"/>
</dbReference>
<evidence type="ECO:0000256" key="14">
    <source>
        <dbReference type="SAM" id="MobiDB-lite"/>
    </source>
</evidence>
<evidence type="ECO:0000256" key="4">
    <source>
        <dbReference type="ARBA" id="ARBA00004906"/>
    </source>
</evidence>
<dbReference type="InterPro" id="IPR031127">
    <property type="entry name" value="E3_UB_ligase_RBR"/>
</dbReference>
<feature type="domain" description="RanBP2-type" evidence="16">
    <location>
        <begin position="536"/>
        <end position="559"/>
    </location>
</feature>
<evidence type="ECO:0000256" key="2">
    <source>
        <dbReference type="ARBA" id="ARBA00001947"/>
    </source>
</evidence>
<evidence type="ECO:0000256" key="6">
    <source>
        <dbReference type="ARBA" id="ARBA00012251"/>
    </source>
</evidence>
<evidence type="ECO:0000259" key="15">
    <source>
        <dbReference type="PROSITE" id="PS50089"/>
    </source>
</evidence>
<dbReference type="FunFam" id="3.30.40.10:FF:000019">
    <property type="entry name" value="RBR-type E3 ubiquitin transferase"/>
    <property type="match status" value="1"/>
</dbReference>
<evidence type="ECO:0000259" key="16">
    <source>
        <dbReference type="PROSITE" id="PS50199"/>
    </source>
</evidence>
<organism evidence="18 19">
    <name type="scientific">Theobroma cacao</name>
    <name type="common">Cacao</name>
    <name type="synonym">Cocoa</name>
    <dbReference type="NCBI Taxonomy" id="3641"/>
    <lineage>
        <taxon>Eukaryota</taxon>
        <taxon>Viridiplantae</taxon>
        <taxon>Streptophyta</taxon>
        <taxon>Embryophyta</taxon>
        <taxon>Tracheophyta</taxon>
        <taxon>Spermatophyta</taxon>
        <taxon>Magnoliopsida</taxon>
        <taxon>eudicotyledons</taxon>
        <taxon>Gunneridae</taxon>
        <taxon>Pentapetalae</taxon>
        <taxon>rosids</taxon>
        <taxon>malvids</taxon>
        <taxon>Malvales</taxon>
        <taxon>Malvaceae</taxon>
        <taxon>Byttnerioideae</taxon>
        <taxon>Theobroma</taxon>
    </lineage>
</organism>
<dbReference type="Pfam" id="PF01485">
    <property type="entry name" value="IBR"/>
    <property type="match status" value="1"/>
</dbReference>
<dbReference type="SUPFAM" id="SSF57850">
    <property type="entry name" value="RING/U-box"/>
    <property type="match status" value="3"/>
</dbReference>
<dbReference type="Gramene" id="EOY14655">
    <property type="protein sequence ID" value="EOY14655"/>
    <property type="gene ID" value="TCM_033966"/>
</dbReference>
<dbReference type="InterPro" id="IPR048962">
    <property type="entry name" value="ARIH1-like_UBL"/>
</dbReference>
<dbReference type="Gene3D" id="1.20.120.1750">
    <property type="match status" value="1"/>
</dbReference>
<dbReference type="InterPro" id="IPR044066">
    <property type="entry name" value="TRIAD_supradom"/>
</dbReference>
<dbReference type="PROSITE" id="PS50199">
    <property type="entry name" value="ZF_RANBP2_2"/>
    <property type="match status" value="2"/>
</dbReference>
<keyword evidence="11" id="KW-0833">Ubl conjugation pathway</keyword>
<comment type="pathway">
    <text evidence="4">Protein modification; protein ubiquitination.</text>
</comment>
<keyword evidence="8" id="KW-0479">Metal-binding</keyword>
<dbReference type="Gene3D" id="3.30.40.10">
    <property type="entry name" value="Zinc/RING finger domain, C3HC4 (zinc finger)"/>
    <property type="match status" value="1"/>
</dbReference>
<dbReference type="PROSITE" id="PS50089">
    <property type="entry name" value="ZF_RING_2"/>
    <property type="match status" value="1"/>
</dbReference>
<dbReference type="eggNOG" id="KOG1815">
    <property type="taxonomic scope" value="Eukaryota"/>
</dbReference>
<evidence type="ECO:0000256" key="12">
    <source>
        <dbReference type="ARBA" id="ARBA00022833"/>
    </source>
</evidence>
<sequence>MSGSEDDNNLGNDDGDYYFCNAEDTEDDDEGIALQEDETDNLPRSHQNYTVLKEADIRHRMEDSIGEVSGVLSISKVEASILLLHYNWSVGKVHDSWFTDEGEARKKAGLVVKPLIELPDHGDILCRICFESYSRDGIKSTVCGHPYCSDCWSSYIKTAIADGPGSLLLKCPEPSCRAAVGEDMIGVFASEEEKKKYSGYFVMSYIEDSKMIKWCPGPGCENAINFDAGSTNFDVSCACSHLFCWNCSEEAHRPVDCETVRKWIMKNSSEAENVNYILAFTKPCPKCRRPIEKNMGCSHMSCMAPCYYQFCWLCLKDWSNHGACNRYNQDPEEERREKAKKYMMRYSHYFERWATNQKSMKKAAADMENVQSNQLEILARIQLLPETQFSFLTEAWQQIVECRRVLAWTYAYGYYLPDQDPAKRNLFEYLQGQAESGLERLHDCAEKELRPFLKDQHPENEFIDFRKRLSVLTTVTRNYFDNLVTALENGLSDVKSQNSSSVSKKPRRESTMNTADAADVVAGAQILTTRIKASFSEGPWVCPYCSYRNNGSATSCGMCARRGTWACDHCTFANTRTATTCFMCLEPRQP</sequence>
<evidence type="ECO:0000256" key="5">
    <source>
        <dbReference type="ARBA" id="ARBA00005884"/>
    </source>
</evidence>
<feature type="domain" description="RanBP2-type" evidence="16">
    <location>
        <begin position="561"/>
        <end position="590"/>
    </location>
</feature>
<keyword evidence="9" id="KW-0677">Repeat</keyword>
<dbReference type="FunFam" id="1.20.120.1750:FF:000027">
    <property type="entry name" value="RBR-type E3 ubiquitin transferase"/>
    <property type="match status" value="1"/>
</dbReference>
<reference evidence="18 19" key="1">
    <citation type="journal article" date="2013" name="Genome Biol.">
        <title>The genome sequence of the most widely cultivated cacao type and its use to identify candidate genes regulating pod color.</title>
        <authorList>
            <person name="Motamayor J.C."/>
            <person name="Mockaitis K."/>
            <person name="Schmutz J."/>
            <person name="Haiminen N."/>
            <person name="Iii D.L."/>
            <person name="Cornejo O."/>
            <person name="Findley S.D."/>
            <person name="Zheng P."/>
            <person name="Utro F."/>
            <person name="Royaert S."/>
            <person name="Saski C."/>
            <person name="Jenkins J."/>
            <person name="Podicheti R."/>
            <person name="Zhao M."/>
            <person name="Scheffler B.E."/>
            <person name="Stack J.C."/>
            <person name="Feltus F.A."/>
            <person name="Mustiga G.M."/>
            <person name="Amores F."/>
            <person name="Phillips W."/>
            <person name="Marelli J.P."/>
            <person name="May G.D."/>
            <person name="Shapiro H."/>
            <person name="Ma J."/>
            <person name="Bustamante C.D."/>
            <person name="Schnell R.J."/>
            <person name="Main D."/>
            <person name="Gilbert D."/>
            <person name="Parida L."/>
            <person name="Kuhn D.N."/>
        </authorList>
    </citation>
    <scope>NUCLEOTIDE SEQUENCE [LARGE SCALE GENOMIC DNA]</scope>
    <source>
        <strain evidence="19">cv. Matina 1-6</strain>
    </source>
</reference>
<dbReference type="EMBL" id="CM001886">
    <property type="protein sequence ID" value="EOY14655.1"/>
    <property type="molecule type" value="Genomic_DNA"/>
</dbReference>
<dbReference type="InterPro" id="IPR045840">
    <property type="entry name" value="Ariadne"/>
</dbReference>
<evidence type="ECO:0000256" key="13">
    <source>
        <dbReference type="PROSITE-ProRule" id="PRU00322"/>
    </source>
</evidence>
<evidence type="ECO:0000256" key="8">
    <source>
        <dbReference type="ARBA" id="ARBA00022723"/>
    </source>
</evidence>
<evidence type="ECO:0000259" key="17">
    <source>
        <dbReference type="PROSITE" id="PS51873"/>
    </source>
</evidence>
<evidence type="ECO:0000256" key="7">
    <source>
        <dbReference type="ARBA" id="ARBA00022679"/>
    </source>
</evidence>
<evidence type="ECO:0000313" key="18">
    <source>
        <dbReference type="EMBL" id="EOY14655.1"/>
    </source>
</evidence>
<comment type="similarity">
    <text evidence="5">Belongs to the RBR family. Ariadne subfamily.</text>
</comment>
<dbReference type="SMART" id="SM00547">
    <property type="entry name" value="ZnF_RBZ"/>
    <property type="match status" value="2"/>
</dbReference>
<dbReference type="InterPro" id="IPR036443">
    <property type="entry name" value="Znf_RanBP2_sf"/>
</dbReference>
<dbReference type="Pfam" id="PF19422">
    <property type="entry name" value="Ariadne"/>
    <property type="match status" value="1"/>
</dbReference>